<proteinExistence type="predicted"/>
<feature type="domain" description="Histidine kinase" evidence="14">
    <location>
        <begin position="249"/>
        <end position="444"/>
    </location>
</feature>
<dbReference type="Gene3D" id="1.10.287.130">
    <property type="match status" value="1"/>
</dbReference>
<dbReference type="OrthoDB" id="9786919at2"/>
<dbReference type="Gene3D" id="6.10.340.10">
    <property type="match status" value="1"/>
</dbReference>
<dbReference type="PANTHER" id="PTHR45436">
    <property type="entry name" value="SENSOR HISTIDINE KINASE YKOH"/>
    <property type="match status" value="1"/>
</dbReference>
<keyword evidence="10" id="KW-0902">Two-component regulatory system</keyword>
<dbReference type="InterPro" id="IPR003594">
    <property type="entry name" value="HATPase_dom"/>
</dbReference>
<feature type="transmembrane region" description="Helical" evidence="13">
    <location>
        <begin position="15"/>
        <end position="36"/>
    </location>
</feature>
<feature type="domain" description="HAMP" evidence="15">
    <location>
        <begin position="187"/>
        <end position="241"/>
    </location>
</feature>
<dbReference type="STRING" id="546871.SAMN04488543_2792"/>
<dbReference type="GO" id="GO:0000155">
    <property type="term" value="F:phosphorelay sensor kinase activity"/>
    <property type="evidence" value="ECO:0007669"/>
    <property type="project" value="InterPro"/>
</dbReference>
<dbReference type="Pfam" id="PF00512">
    <property type="entry name" value="HisKA"/>
    <property type="match status" value="1"/>
</dbReference>
<dbReference type="SMART" id="SM00387">
    <property type="entry name" value="HATPase_c"/>
    <property type="match status" value="1"/>
</dbReference>
<evidence type="ECO:0000256" key="7">
    <source>
        <dbReference type="ARBA" id="ARBA00022692"/>
    </source>
</evidence>
<dbReference type="PANTHER" id="PTHR45436:SF15">
    <property type="entry name" value="SENSOR HISTIDINE KINASE CUSS"/>
    <property type="match status" value="1"/>
</dbReference>
<evidence type="ECO:0000256" key="10">
    <source>
        <dbReference type="ARBA" id="ARBA00023012"/>
    </source>
</evidence>
<dbReference type="InterPro" id="IPR004358">
    <property type="entry name" value="Sig_transdc_His_kin-like_C"/>
</dbReference>
<evidence type="ECO:0000256" key="6">
    <source>
        <dbReference type="ARBA" id="ARBA00022679"/>
    </source>
</evidence>
<dbReference type="Pfam" id="PF02518">
    <property type="entry name" value="HATPase_c"/>
    <property type="match status" value="1"/>
</dbReference>
<evidence type="ECO:0000256" key="8">
    <source>
        <dbReference type="ARBA" id="ARBA00022777"/>
    </source>
</evidence>
<dbReference type="Gene3D" id="3.30.565.10">
    <property type="entry name" value="Histidine kinase-like ATPase, C-terminal domain"/>
    <property type="match status" value="1"/>
</dbReference>
<keyword evidence="11 13" id="KW-0472">Membrane</keyword>
<comment type="subcellular location">
    <subcellularLocation>
        <location evidence="3">Cell membrane</location>
    </subcellularLocation>
    <subcellularLocation>
        <location evidence="2">Membrane</location>
        <topology evidence="2">Multi-pass membrane protein</topology>
    </subcellularLocation>
</comment>
<dbReference type="Pfam" id="PF00672">
    <property type="entry name" value="HAMP"/>
    <property type="match status" value="1"/>
</dbReference>
<dbReference type="InterPro" id="IPR036097">
    <property type="entry name" value="HisK_dim/P_sf"/>
</dbReference>
<keyword evidence="9 13" id="KW-1133">Transmembrane helix</keyword>
<keyword evidence="5" id="KW-0597">Phosphoprotein</keyword>
<evidence type="ECO:0000256" key="1">
    <source>
        <dbReference type="ARBA" id="ARBA00000085"/>
    </source>
</evidence>
<dbReference type="PROSITE" id="PS50109">
    <property type="entry name" value="HIS_KIN"/>
    <property type="match status" value="1"/>
</dbReference>
<dbReference type="InterPro" id="IPR003660">
    <property type="entry name" value="HAMP_dom"/>
</dbReference>
<evidence type="ECO:0000256" key="13">
    <source>
        <dbReference type="SAM" id="Phobius"/>
    </source>
</evidence>
<keyword evidence="6" id="KW-0808">Transferase</keyword>
<name>A0A1H1WNX3_9ACTN</name>
<keyword evidence="8 16" id="KW-0418">Kinase</keyword>
<feature type="transmembrane region" description="Helical" evidence="13">
    <location>
        <begin position="163"/>
        <end position="185"/>
    </location>
</feature>
<comment type="catalytic activity">
    <reaction evidence="1">
        <text>ATP + protein L-histidine = ADP + protein N-phospho-L-histidine.</text>
        <dbReference type="EC" id="2.7.13.3"/>
    </reaction>
</comment>
<dbReference type="InterPro" id="IPR005467">
    <property type="entry name" value="His_kinase_dom"/>
</dbReference>
<keyword evidence="17" id="KW-1185">Reference proteome</keyword>
<evidence type="ECO:0000256" key="9">
    <source>
        <dbReference type="ARBA" id="ARBA00022989"/>
    </source>
</evidence>
<evidence type="ECO:0000259" key="14">
    <source>
        <dbReference type="PROSITE" id="PS50109"/>
    </source>
</evidence>
<dbReference type="SUPFAM" id="SSF55874">
    <property type="entry name" value="ATPase domain of HSP90 chaperone/DNA topoisomerase II/histidine kinase"/>
    <property type="match status" value="1"/>
</dbReference>
<sequence>MTASRLARLPLRVRLVAGFSATMLLVLLAAGGFVYWRVHFALDRQVNEDLTEISTRLTPLITDTGAFRTDASASDRSEIYQVLDAQGQVLTASPTAGPEPLLDTADARQALTAPVRRDIGALLPIKNHPLRAYGVPLPNTGGPAKVLVVAVRRDHRDEALLELLLQLGIAGLGALVLTSAVGYLLTRSALRPVERYRAQADQIVHGVPGVRLGISEQRDDEVTRLGRTLNTMLDALETALERERDFVRDASHELRTPLTLLTTRVQLALRRPRTVTEHEEILREVRTDLDRLTRLAEQLLRAETPGPEAEGTVDLTRVAERAVHERARTPEHGEPSDLEPRLHLEALAPVEVAVGEVELGQVVGNLLDNALLHGEPPVQVNVDRVQGIGRLQVQDAGAGMDPKLLATATRRFARATESRSQPGFGLGLSVVAAVVARRGGELRLCYAGHHELYGAAMPPLCQHGPAMTVTVLLPITHLADG</sequence>
<dbReference type="EMBL" id="LT629749">
    <property type="protein sequence ID" value="SDS99018.1"/>
    <property type="molecule type" value="Genomic_DNA"/>
</dbReference>
<evidence type="ECO:0000256" key="3">
    <source>
        <dbReference type="ARBA" id="ARBA00004236"/>
    </source>
</evidence>
<dbReference type="SMART" id="SM00388">
    <property type="entry name" value="HisKA"/>
    <property type="match status" value="1"/>
</dbReference>
<protein>
    <recommendedName>
        <fullName evidence="4">histidine kinase</fullName>
        <ecNumber evidence="4">2.7.13.3</ecNumber>
    </recommendedName>
</protein>
<organism evidence="16 17">
    <name type="scientific">Friedmanniella luteola</name>
    <dbReference type="NCBI Taxonomy" id="546871"/>
    <lineage>
        <taxon>Bacteria</taxon>
        <taxon>Bacillati</taxon>
        <taxon>Actinomycetota</taxon>
        <taxon>Actinomycetes</taxon>
        <taxon>Propionibacteriales</taxon>
        <taxon>Nocardioidaceae</taxon>
        <taxon>Friedmanniella</taxon>
    </lineage>
</organism>
<evidence type="ECO:0000256" key="4">
    <source>
        <dbReference type="ARBA" id="ARBA00012438"/>
    </source>
</evidence>
<evidence type="ECO:0000256" key="11">
    <source>
        <dbReference type="ARBA" id="ARBA00023136"/>
    </source>
</evidence>
<evidence type="ECO:0000259" key="15">
    <source>
        <dbReference type="PROSITE" id="PS50885"/>
    </source>
</evidence>
<evidence type="ECO:0000256" key="12">
    <source>
        <dbReference type="SAM" id="Coils"/>
    </source>
</evidence>
<reference evidence="16 17" key="1">
    <citation type="submission" date="2016-10" db="EMBL/GenBank/DDBJ databases">
        <authorList>
            <person name="de Groot N.N."/>
        </authorList>
    </citation>
    <scope>NUCLEOTIDE SEQUENCE [LARGE SCALE GENOMIC DNA]</scope>
    <source>
        <strain evidence="16 17">DSM 21741</strain>
    </source>
</reference>
<dbReference type="SMART" id="SM00304">
    <property type="entry name" value="HAMP"/>
    <property type="match status" value="1"/>
</dbReference>
<dbReference type="SUPFAM" id="SSF47384">
    <property type="entry name" value="Homodimeric domain of signal transducing histidine kinase"/>
    <property type="match status" value="1"/>
</dbReference>
<keyword evidence="12" id="KW-0175">Coiled coil</keyword>
<dbReference type="PRINTS" id="PR00344">
    <property type="entry name" value="BCTRLSENSOR"/>
</dbReference>
<dbReference type="RefSeq" id="WP_091413586.1">
    <property type="nucleotide sequence ID" value="NZ_LT629749.1"/>
</dbReference>
<keyword evidence="7 13" id="KW-0812">Transmembrane</keyword>
<gene>
    <name evidence="16" type="ORF">SAMN04488543_2792</name>
</gene>
<dbReference type="AlphaFoldDB" id="A0A1H1WNX3"/>
<evidence type="ECO:0000256" key="5">
    <source>
        <dbReference type="ARBA" id="ARBA00022553"/>
    </source>
</evidence>
<dbReference type="InterPro" id="IPR003661">
    <property type="entry name" value="HisK_dim/P_dom"/>
</dbReference>
<dbReference type="Proteomes" id="UP000199092">
    <property type="component" value="Chromosome I"/>
</dbReference>
<dbReference type="CDD" id="cd06225">
    <property type="entry name" value="HAMP"/>
    <property type="match status" value="1"/>
</dbReference>
<dbReference type="EC" id="2.7.13.3" evidence="4"/>
<evidence type="ECO:0000313" key="16">
    <source>
        <dbReference type="EMBL" id="SDS99018.1"/>
    </source>
</evidence>
<evidence type="ECO:0000256" key="2">
    <source>
        <dbReference type="ARBA" id="ARBA00004141"/>
    </source>
</evidence>
<feature type="coiled-coil region" evidence="12">
    <location>
        <begin position="275"/>
        <end position="302"/>
    </location>
</feature>
<accession>A0A1H1WNX3</accession>
<dbReference type="GO" id="GO:0005886">
    <property type="term" value="C:plasma membrane"/>
    <property type="evidence" value="ECO:0007669"/>
    <property type="project" value="UniProtKB-SubCell"/>
</dbReference>
<dbReference type="PROSITE" id="PS50885">
    <property type="entry name" value="HAMP"/>
    <property type="match status" value="1"/>
</dbReference>
<dbReference type="InterPro" id="IPR036890">
    <property type="entry name" value="HATPase_C_sf"/>
</dbReference>
<dbReference type="InterPro" id="IPR050428">
    <property type="entry name" value="TCS_sensor_his_kinase"/>
</dbReference>
<evidence type="ECO:0000313" key="17">
    <source>
        <dbReference type="Proteomes" id="UP000199092"/>
    </source>
</evidence>